<feature type="compositionally biased region" description="Basic and acidic residues" evidence="15">
    <location>
        <begin position="46"/>
        <end position="58"/>
    </location>
</feature>
<dbReference type="Gene3D" id="2.170.270.10">
    <property type="entry name" value="SET domain"/>
    <property type="match status" value="1"/>
</dbReference>
<evidence type="ECO:0000256" key="9">
    <source>
        <dbReference type="ARBA" id="ARBA00022691"/>
    </source>
</evidence>
<reference evidence="19 20" key="1">
    <citation type="submission" date="2019-03" db="EMBL/GenBank/DDBJ databases">
        <title>Rhodosporidium diobovatum UCD-FST 08-225 genome sequencing, assembly, and annotation.</title>
        <authorList>
            <person name="Fakankun I.U."/>
            <person name="Fristensky B."/>
            <person name="Levin D.B."/>
        </authorList>
    </citation>
    <scope>NUCLEOTIDE SEQUENCE [LARGE SCALE GENOMIC DNA]</scope>
    <source>
        <strain evidence="19 20">UCD-FST 08-225</strain>
    </source>
</reference>
<keyword evidence="6" id="KW-0678">Repressor</keyword>
<dbReference type="PROSITE" id="PS51568">
    <property type="entry name" value="SAM_MT43_SET2_1"/>
    <property type="match status" value="1"/>
</dbReference>
<evidence type="ECO:0000313" key="20">
    <source>
        <dbReference type="Proteomes" id="UP000311382"/>
    </source>
</evidence>
<dbReference type="PROSITE" id="PS50280">
    <property type="entry name" value="SET"/>
    <property type="match status" value="1"/>
</dbReference>
<dbReference type="InterPro" id="IPR025788">
    <property type="entry name" value="Set2_fungi"/>
</dbReference>
<feature type="domain" description="AWS" evidence="18">
    <location>
        <begin position="242"/>
        <end position="297"/>
    </location>
</feature>
<dbReference type="InterPro" id="IPR006560">
    <property type="entry name" value="AWS_dom"/>
</dbReference>
<dbReference type="SMART" id="SM00317">
    <property type="entry name" value="SET"/>
    <property type="match status" value="1"/>
</dbReference>
<dbReference type="InterPro" id="IPR044437">
    <property type="entry name" value="SETD2/Set2_SET"/>
</dbReference>
<keyword evidence="9" id="KW-0949">S-adenosyl-L-methionine</keyword>
<evidence type="ECO:0000256" key="2">
    <source>
        <dbReference type="ARBA" id="ARBA00004286"/>
    </source>
</evidence>
<dbReference type="SUPFAM" id="SSF82199">
    <property type="entry name" value="SET domain"/>
    <property type="match status" value="1"/>
</dbReference>
<dbReference type="InterPro" id="IPR001214">
    <property type="entry name" value="SET_dom"/>
</dbReference>
<evidence type="ECO:0000256" key="13">
    <source>
        <dbReference type="ARBA" id="ARBA00030091"/>
    </source>
</evidence>
<gene>
    <name evidence="19" type="ORF">DMC30DRAFT_346340</name>
</gene>
<evidence type="ECO:0000259" key="17">
    <source>
        <dbReference type="PROSITE" id="PS50868"/>
    </source>
</evidence>
<comment type="catalytic activity">
    <reaction evidence="14">
        <text>L-lysyl(36)-[histone H3] + 3 S-adenosyl-L-methionine = N(6),N(6),N(6)-trimethyl-L-lysyl(36)-[histone H3] + 3 S-adenosyl-L-homocysteine + 3 H(+)</text>
        <dbReference type="Rhea" id="RHEA:60324"/>
        <dbReference type="Rhea" id="RHEA-COMP:9785"/>
        <dbReference type="Rhea" id="RHEA-COMP:15536"/>
        <dbReference type="ChEBI" id="CHEBI:15378"/>
        <dbReference type="ChEBI" id="CHEBI:29969"/>
        <dbReference type="ChEBI" id="CHEBI:57856"/>
        <dbReference type="ChEBI" id="CHEBI:59789"/>
        <dbReference type="ChEBI" id="CHEBI:61961"/>
        <dbReference type="EC" id="2.1.1.359"/>
    </reaction>
</comment>
<evidence type="ECO:0000259" key="18">
    <source>
        <dbReference type="PROSITE" id="PS51215"/>
    </source>
</evidence>
<dbReference type="InterPro" id="IPR050777">
    <property type="entry name" value="SET2_Histone-Lys_MeTrsfase"/>
</dbReference>
<dbReference type="Pfam" id="PF08236">
    <property type="entry name" value="SRI"/>
    <property type="match status" value="1"/>
</dbReference>
<feature type="domain" description="Post-SET" evidence="17">
    <location>
        <begin position="423"/>
        <end position="439"/>
    </location>
</feature>
<dbReference type="InterPro" id="IPR003616">
    <property type="entry name" value="Post-SET_dom"/>
</dbReference>
<keyword evidence="5" id="KW-0158">Chromosome</keyword>
<feature type="compositionally biased region" description="Gly residues" evidence="15">
    <location>
        <begin position="139"/>
        <end position="148"/>
    </location>
</feature>
<dbReference type="OrthoDB" id="422362at2759"/>
<dbReference type="GO" id="GO:0006355">
    <property type="term" value="P:regulation of DNA-templated transcription"/>
    <property type="evidence" value="ECO:0007669"/>
    <property type="project" value="InterPro"/>
</dbReference>
<evidence type="ECO:0000256" key="8">
    <source>
        <dbReference type="ARBA" id="ARBA00022679"/>
    </source>
</evidence>
<evidence type="ECO:0000256" key="7">
    <source>
        <dbReference type="ARBA" id="ARBA00022603"/>
    </source>
</evidence>
<evidence type="ECO:0000256" key="5">
    <source>
        <dbReference type="ARBA" id="ARBA00022454"/>
    </source>
</evidence>
<protein>
    <recommendedName>
        <fullName evidence="4">Histone-lysine N-methyltransferase, H3 lysine-36 specific</fullName>
        <ecNumber evidence="3">2.1.1.359</ecNumber>
    </recommendedName>
    <alternativeName>
        <fullName evidence="13">SET domain-containing protein 2</fullName>
    </alternativeName>
</protein>
<accession>A0A5C5G4W5</accession>
<dbReference type="CDD" id="cd19172">
    <property type="entry name" value="SET_SETD2"/>
    <property type="match status" value="1"/>
</dbReference>
<evidence type="ECO:0000256" key="14">
    <source>
        <dbReference type="ARBA" id="ARBA00047545"/>
    </source>
</evidence>
<dbReference type="GO" id="GO:0140955">
    <property type="term" value="F:histone H3K36 trimethyltransferase activity"/>
    <property type="evidence" value="ECO:0007669"/>
    <property type="project" value="UniProtKB-EC"/>
</dbReference>
<feature type="domain" description="SET" evidence="16">
    <location>
        <begin position="299"/>
        <end position="416"/>
    </location>
</feature>
<dbReference type="InterPro" id="IPR038190">
    <property type="entry name" value="SRI_sf"/>
</dbReference>
<dbReference type="SMART" id="SM00508">
    <property type="entry name" value="PostSET"/>
    <property type="match status" value="1"/>
</dbReference>
<feature type="compositionally biased region" description="Low complexity" evidence="15">
    <location>
        <begin position="75"/>
        <end position="86"/>
    </location>
</feature>
<dbReference type="InterPro" id="IPR046341">
    <property type="entry name" value="SET_dom_sf"/>
</dbReference>
<dbReference type="Pfam" id="PF17907">
    <property type="entry name" value="AWS"/>
    <property type="match status" value="1"/>
</dbReference>
<feature type="region of interest" description="Disordered" evidence="15">
    <location>
        <begin position="643"/>
        <end position="673"/>
    </location>
</feature>
<dbReference type="PROSITE" id="PS51215">
    <property type="entry name" value="AWS"/>
    <property type="match status" value="1"/>
</dbReference>
<evidence type="ECO:0000256" key="10">
    <source>
        <dbReference type="ARBA" id="ARBA00023015"/>
    </source>
</evidence>
<dbReference type="EC" id="2.1.1.359" evidence="3"/>
<feature type="compositionally biased region" description="Basic and acidic residues" evidence="15">
    <location>
        <begin position="106"/>
        <end position="118"/>
    </location>
</feature>
<evidence type="ECO:0000259" key="16">
    <source>
        <dbReference type="PROSITE" id="PS50280"/>
    </source>
</evidence>
<evidence type="ECO:0000256" key="11">
    <source>
        <dbReference type="ARBA" id="ARBA00023163"/>
    </source>
</evidence>
<keyword evidence="10" id="KW-0805">Transcription regulation</keyword>
<comment type="subcellular location">
    <subcellularLocation>
        <location evidence="2">Chromosome</location>
    </subcellularLocation>
    <subcellularLocation>
        <location evidence="1">Nucleus</location>
    </subcellularLocation>
</comment>
<sequence>MVSPSPQPPSYPTPQSPLASAPTNMDLDLTTAPSNGVHPLAQAAHAAHEPASRVKADPDESLDADLATFTAAASARAASAPALGSTSDRKPSLVNMLTASASRSQSPRDRDREDRKPDLPPPFPFASTSAPAADVDAARGGGGGGGVVVKGESADGETPSASGSGLRSGSGSGSGTPKEEEGEGGDDDDGEGIEKAAKVPDAEPQLIGHLPVANEEAGRTFVELEESTYTNKSIGDVKYHDADMARCDCVPDPTVPEDEQACGEHSNCISRVLLMECDRGECRCGNKCQNQRFQKRQYAPISVVKTEKKGFGVRAEADLPADSFIYEYVGEVIGPKPFEVKMKAYANEGIKHFYFMALDRDVFIDATKKGGKGRFLNHSCNPNCVVAKWTVGKKMRMGIFAKRDIQKHEELTFNYNVDRYGHVAQECFCGEPNCVGFIGGKTQTDIGGMDDLYLDALGITAEVVEQLGLKGSKKKKGKKLDEDFTPELPPVTLDEVPKVSSAIRQALQTRRILEKLLTRVQMTTDDEVLRGLMRLHGLNLMNNVLREYPSDVHVISLDLEILAKWKLQTRNKIESSRIEESVTRCLDVADERVQTLAKDVLASWAELQLGYRIPKALLDASDDPDRKRPSSFDFEQLAKRARYGAPSPSTDDDHRPAFVRPTPNAAPQRRSRALPDGWHVEYDRDADRDVYINLLTGARQVRDKKVMALFSTVVVNTMSKYKAQFEPEAFKKRAREVSELLVEKEKKRPSYATDSYDSLAPEKEAKVRSFVKDWVKKLLERKKGGASTSSSSSTAKRPSSSSASTPLPGVPPSPATPNLAASNGAGAAAAAPEAGTPE</sequence>
<evidence type="ECO:0000313" key="19">
    <source>
        <dbReference type="EMBL" id="TNY24055.1"/>
    </source>
</evidence>
<keyword evidence="12" id="KW-0539">Nucleus</keyword>
<dbReference type="AlphaFoldDB" id="A0A5C5G4W5"/>
<dbReference type="EMBL" id="SOZI01000005">
    <property type="protein sequence ID" value="TNY24055.1"/>
    <property type="molecule type" value="Genomic_DNA"/>
</dbReference>
<evidence type="ECO:0000256" key="1">
    <source>
        <dbReference type="ARBA" id="ARBA00004123"/>
    </source>
</evidence>
<keyword evidence="7 19" id="KW-0489">Methyltransferase</keyword>
<dbReference type="PROSITE" id="PS50868">
    <property type="entry name" value="POST_SET"/>
    <property type="match status" value="1"/>
</dbReference>
<dbReference type="STRING" id="5288.A0A5C5G4W5"/>
<evidence type="ECO:0000256" key="15">
    <source>
        <dbReference type="SAM" id="MobiDB-lite"/>
    </source>
</evidence>
<keyword evidence="20" id="KW-1185">Reference proteome</keyword>
<evidence type="ECO:0000256" key="3">
    <source>
        <dbReference type="ARBA" id="ARBA00012178"/>
    </source>
</evidence>
<keyword evidence="11" id="KW-0804">Transcription</keyword>
<dbReference type="Pfam" id="PF00856">
    <property type="entry name" value="SET"/>
    <property type="match status" value="1"/>
</dbReference>
<evidence type="ECO:0000256" key="12">
    <source>
        <dbReference type="ARBA" id="ARBA00023242"/>
    </source>
</evidence>
<dbReference type="InterPro" id="IPR013257">
    <property type="entry name" value="SRI"/>
</dbReference>
<organism evidence="19 20">
    <name type="scientific">Rhodotorula diobovata</name>
    <dbReference type="NCBI Taxonomy" id="5288"/>
    <lineage>
        <taxon>Eukaryota</taxon>
        <taxon>Fungi</taxon>
        <taxon>Dikarya</taxon>
        <taxon>Basidiomycota</taxon>
        <taxon>Pucciniomycotina</taxon>
        <taxon>Microbotryomycetes</taxon>
        <taxon>Sporidiobolales</taxon>
        <taxon>Sporidiobolaceae</taxon>
        <taxon>Rhodotorula</taxon>
    </lineage>
</organism>
<feature type="compositionally biased region" description="Acidic residues" evidence="15">
    <location>
        <begin position="180"/>
        <end position="191"/>
    </location>
</feature>
<dbReference type="Gene3D" id="1.10.1740.100">
    <property type="entry name" value="Set2, Rpb1 interacting domain"/>
    <property type="match status" value="1"/>
</dbReference>
<feature type="compositionally biased region" description="Low complexity" evidence="15">
    <location>
        <begin position="785"/>
        <end position="807"/>
    </location>
</feature>
<dbReference type="PANTHER" id="PTHR22884">
    <property type="entry name" value="SET DOMAIN PROTEINS"/>
    <property type="match status" value="1"/>
</dbReference>
<feature type="compositionally biased region" description="Pro residues" evidence="15">
    <location>
        <begin position="1"/>
        <end position="15"/>
    </location>
</feature>
<dbReference type="GO" id="GO:0005694">
    <property type="term" value="C:chromosome"/>
    <property type="evidence" value="ECO:0007669"/>
    <property type="project" value="UniProtKB-SubCell"/>
</dbReference>
<dbReference type="GO" id="GO:0005634">
    <property type="term" value="C:nucleus"/>
    <property type="evidence" value="ECO:0007669"/>
    <property type="project" value="UniProtKB-SubCell"/>
</dbReference>
<feature type="region of interest" description="Disordered" evidence="15">
    <location>
        <begin position="1"/>
        <end position="60"/>
    </location>
</feature>
<feature type="region of interest" description="Disordered" evidence="15">
    <location>
        <begin position="75"/>
        <end position="193"/>
    </location>
</feature>
<feature type="compositionally biased region" description="Low complexity" evidence="15">
    <location>
        <begin position="820"/>
        <end position="838"/>
    </location>
</feature>
<name>A0A5C5G4W5_9BASI</name>
<proteinExistence type="predicted"/>
<keyword evidence="8 19" id="KW-0808">Transferase</keyword>
<evidence type="ECO:0000256" key="6">
    <source>
        <dbReference type="ARBA" id="ARBA00022491"/>
    </source>
</evidence>
<evidence type="ECO:0000256" key="4">
    <source>
        <dbReference type="ARBA" id="ARBA00018028"/>
    </source>
</evidence>
<feature type="compositionally biased region" description="Polar residues" evidence="15">
    <location>
        <begin position="95"/>
        <end position="105"/>
    </location>
</feature>
<feature type="region of interest" description="Disordered" evidence="15">
    <location>
        <begin position="781"/>
        <end position="838"/>
    </location>
</feature>
<dbReference type="SMART" id="SM00570">
    <property type="entry name" value="AWS"/>
    <property type="match status" value="1"/>
</dbReference>
<dbReference type="Proteomes" id="UP000311382">
    <property type="component" value="Unassembled WGS sequence"/>
</dbReference>
<dbReference type="GO" id="GO:0032259">
    <property type="term" value="P:methylation"/>
    <property type="evidence" value="ECO:0007669"/>
    <property type="project" value="UniProtKB-KW"/>
</dbReference>
<comment type="caution">
    <text evidence="19">The sequence shown here is derived from an EMBL/GenBank/DDBJ whole genome shotgun (WGS) entry which is preliminary data.</text>
</comment>